<dbReference type="RefSeq" id="XP_026116901.1">
    <property type="nucleotide sequence ID" value="XM_026261116.1"/>
</dbReference>
<dbReference type="Pfam" id="PF00307">
    <property type="entry name" value="CH"/>
    <property type="match status" value="1"/>
</dbReference>
<dbReference type="PANTHER" id="PTHR23167:SF18">
    <property type="entry name" value="CYTOSPIN-A"/>
    <property type="match status" value="1"/>
</dbReference>
<dbReference type="Proteomes" id="UP000515129">
    <property type="component" value="Unplaced"/>
</dbReference>
<dbReference type="PROSITE" id="PS50021">
    <property type="entry name" value="CH"/>
    <property type="match status" value="1"/>
</dbReference>
<dbReference type="GeneID" id="113095752"/>
<dbReference type="InterPro" id="IPR050540">
    <property type="entry name" value="F-actin_Monoox_Mical"/>
</dbReference>
<evidence type="ECO:0000256" key="6">
    <source>
        <dbReference type="ARBA" id="ARBA00022618"/>
    </source>
</evidence>
<evidence type="ECO:0000256" key="14">
    <source>
        <dbReference type="SAM" id="MobiDB-lite"/>
    </source>
</evidence>
<dbReference type="InterPro" id="IPR001715">
    <property type="entry name" value="CH_dom"/>
</dbReference>
<evidence type="ECO:0000256" key="12">
    <source>
        <dbReference type="ARBA" id="ARBA00025131"/>
    </source>
</evidence>
<evidence type="ECO:0000256" key="4">
    <source>
        <dbReference type="ARBA" id="ARBA00015657"/>
    </source>
</evidence>
<feature type="region of interest" description="Disordered" evidence="14">
    <location>
        <begin position="250"/>
        <end position="294"/>
    </location>
</feature>
<evidence type="ECO:0000256" key="1">
    <source>
        <dbReference type="ARBA" id="ARBA00004186"/>
    </source>
</evidence>
<comment type="function">
    <text evidence="12 13">Involved in cytokinesis and spindle organization. May play a role in actin cytoskeleton organization and microtubule stabilization and hence required for proper cell adhesion and migration.</text>
</comment>
<feature type="compositionally biased region" description="Polar residues" evidence="14">
    <location>
        <begin position="315"/>
        <end position="342"/>
    </location>
</feature>
<evidence type="ECO:0000256" key="13">
    <source>
        <dbReference type="RuleBase" id="RU367063"/>
    </source>
</evidence>
<keyword evidence="5 13" id="KW-0963">Cytoplasm</keyword>
<evidence type="ECO:0000256" key="5">
    <source>
        <dbReference type="ARBA" id="ARBA00022490"/>
    </source>
</evidence>
<dbReference type="SUPFAM" id="SSF47576">
    <property type="entry name" value="Calponin-homology domain, CH-domain"/>
    <property type="match status" value="1"/>
</dbReference>
<keyword evidence="8 13" id="KW-0965">Cell junction</keyword>
<evidence type="ECO:0000313" key="16">
    <source>
        <dbReference type="Proteomes" id="UP000515129"/>
    </source>
</evidence>
<dbReference type="FunFam" id="1.10.418.10:FF:000020">
    <property type="entry name" value="Cytospin-A isoform 1"/>
    <property type="match status" value="1"/>
</dbReference>
<accession>A0A6P6P6W2</accession>
<keyword evidence="9" id="KW-0175">Coiled coil</keyword>
<dbReference type="KEGG" id="caua:113095752"/>
<dbReference type="OrthoDB" id="21607at2759"/>
<keyword evidence="6 13" id="KW-0132">Cell division</keyword>
<dbReference type="SMART" id="SM00033">
    <property type="entry name" value="CH"/>
    <property type="match status" value="1"/>
</dbReference>
<feature type="region of interest" description="Disordered" evidence="14">
    <location>
        <begin position="21"/>
        <end position="42"/>
    </location>
</feature>
<comment type="subunit">
    <text evidence="3 13">May interact with both microtubules and actin cytoskeleton.</text>
</comment>
<evidence type="ECO:0000259" key="15">
    <source>
        <dbReference type="PROSITE" id="PS50021"/>
    </source>
</evidence>
<feature type="domain" description="Calponin-homology (CH)" evidence="15">
    <location>
        <begin position="389"/>
        <end position="494"/>
    </location>
</feature>
<comment type="subcellular location">
    <subcellularLocation>
        <location evidence="1 13">Cytoplasm</location>
        <location evidence="1 13">Cytoskeleton</location>
        <location evidence="1 13">Spindle</location>
    </subcellularLocation>
    <subcellularLocation>
        <location evidence="13">Cytoplasm</location>
        <location evidence="13">Cytoskeleton</location>
    </subcellularLocation>
    <subcellularLocation>
        <location evidence="13">Cell junction</location>
        <location evidence="13">Gap junction</location>
    </subcellularLocation>
</comment>
<dbReference type="InterPro" id="IPR036872">
    <property type="entry name" value="CH_dom_sf"/>
</dbReference>
<evidence type="ECO:0000256" key="8">
    <source>
        <dbReference type="ARBA" id="ARBA00022949"/>
    </source>
</evidence>
<dbReference type="PANTHER" id="PTHR23167">
    <property type="entry name" value="CALPONIN HOMOLOGY DOMAIN-CONTAINING PROTEIN DDB_G0272472-RELATED"/>
    <property type="match status" value="1"/>
</dbReference>
<proteinExistence type="inferred from homology"/>
<keyword evidence="10 13" id="KW-0206">Cytoskeleton</keyword>
<dbReference type="GO" id="GO:0051301">
    <property type="term" value="P:cell division"/>
    <property type="evidence" value="ECO:0007669"/>
    <property type="project" value="UniProtKB-UniRule"/>
</dbReference>
<feature type="region of interest" description="Disordered" evidence="14">
    <location>
        <begin position="72"/>
        <end position="120"/>
    </location>
</feature>
<dbReference type="AlphaFoldDB" id="A0A6P6P6W2"/>
<gene>
    <name evidence="17" type="primary">LOC113095752</name>
</gene>
<keyword evidence="7 13" id="KW-0303">Gap junction</keyword>
<evidence type="ECO:0000256" key="10">
    <source>
        <dbReference type="ARBA" id="ARBA00023212"/>
    </source>
</evidence>
<feature type="compositionally biased region" description="Basic and acidic residues" evidence="14">
    <location>
        <begin position="98"/>
        <end position="107"/>
    </location>
</feature>
<evidence type="ECO:0000256" key="7">
    <source>
        <dbReference type="ARBA" id="ARBA00022868"/>
    </source>
</evidence>
<comment type="similarity">
    <text evidence="2 13">Belongs to the cytospin-A family.</text>
</comment>
<evidence type="ECO:0000256" key="9">
    <source>
        <dbReference type="ARBA" id="ARBA00023054"/>
    </source>
</evidence>
<feature type="compositionally biased region" description="Polar residues" evidence="14">
    <location>
        <begin position="72"/>
        <end position="85"/>
    </location>
</feature>
<evidence type="ECO:0000256" key="2">
    <source>
        <dbReference type="ARBA" id="ARBA00009452"/>
    </source>
</evidence>
<sequence length="495" mass="55771">MKAARTQRYKHITCRVKQAVGNMGNNSGKERHGSAGTAVDTYETPPASPYSVVSACSPTTQLVSISNYTSTANPQTAQDTLSSTDLNDEQLPDCKTGPAKEAEDGFKMTESPKQVSHPSGVYVNGNTEVDPKLLQECLNTLQLNSIEESTYILNDLLKCFLVEREKMKEELRSCKEKIQAEREEWQQFQSDLKVALVVSDRLRAEAEEELNTLRAARQDMETQLSNALQGRQEFESQLESLRAELEQSKQKLKQVTASHQGAPVRRGLEKQDQPLTDEFKGKREMHISGTTERSRSLCRLPSDYTDVVVNGTSLPSVTKTTESTSQSKAQAASLDQQSNKTSSNRDKNVEKSVLQTYNSSVLDVTNKINRTRTQEDFPSGLRTLRLHGSSRRNSLLRWCQGRTQRYKNIEITNFSSCWVDGLAFCAIYHSYLPSHIPYDKLSPENKKENLTLAFQTGEGFGISASLTVEEMLIDEAPDWHRVLEYVESIYRHFEM</sequence>
<reference evidence="17" key="1">
    <citation type="submission" date="2025-08" db="UniProtKB">
        <authorList>
            <consortium name="RefSeq"/>
        </authorList>
    </citation>
    <scope>IDENTIFICATION</scope>
    <source>
        <strain evidence="17">Wakin</strain>
        <tissue evidence="17">Muscle</tissue>
    </source>
</reference>
<feature type="compositionally biased region" description="Basic and acidic residues" evidence="14">
    <location>
        <begin position="266"/>
        <end position="286"/>
    </location>
</feature>
<name>A0A6P6P6W2_CARAU</name>
<feature type="region of interest" description="Disordered" evidence="14">
    <location>
        <begin position="315"/>
        <end position="350"/>
    </location>
</feature>
<evidence type="ECO:0000256" key="11">
    <source>
        <dbReference type="ARBA" id="ARBA00023306"/>
    </source>
</evidence>
<dbReference type="GO" id="GO:0005819">
    <property type="term" value="C:spindle"/>
    <property type="evidence" value="ECO:0007669"/>
    <property type="project" value="UniProtKB-SubCell"/>
</dbReference>
<dbReference type="GO" id="GO:0005737">
    <property type="term" value="C:cytoplasm"/>
    <property type="evidence" value="ECO:0007669"/>
    <property type="project" value="UniProtKB-UniRule"/>
</dbReference>
<evidence type="ECO:0000256" key="3">
    <source>
        <dbReference type="ARBA" id="ARBA00011235"/>
    </source>
</evidence>
<evidence type="ECO:0000313" key="17">
    <source>
        <dbReference type="RefSeq" id="XP_026116901.1"/>
    </source>
</evidence>
<keyword evidence="16" id="KW-1185">Reference proteome</keyword>
<keyword evidence="11 13" id="KW-0131">Cell cycle</keyword>
<protein>
    <recommendedName>
        <fullName evidence="4 13">Cytospin-A</fullName>
    </recommendedName>
</protein>
<dbReference type="GO" id="GO:0005921">
    <property type="term" value="C:gap junction"/>
    <property type="evidence" value="ECO:0007669"/>
    <property type="project" value="UniProtKB-SubCell"/>
</dbReference>
<organism evidence="16 17">
    <name type="scientific">Carassius auratus</name>
    <name type="common">Goldfish</name>
    <dbReference type="NCBI Taxonomy" id="7957"/>
    <lineage>
        <taxon>Eukaryota</taxon>
        <taxon>Metazoa</taxon>
        <taxon>Chordata</taxon>
        <taxon>Craniata</taxon>
        <taxon>Vertebrata</taxon>
        <taxon>Euteleostomi</taxon>
        <taxon>Actinopterygii</taxon>
        <taxon>Neopterygii</taxon>
        <taxon>Teleostei</taxon>
        <taxon>Ostariophysi</taxon>
        <taxon>Cypriniformes</taxon>
        <taxon>Cyprinidae</taxon>
        <taxon>Cyprininae</taxon>
        <taxon>Carassius</taxon>
    </lineage>
</organism>
<dbReference type="Gene3D" id="1.10.418.10">
    <property type="entry name" value="Calponin-like domain"/>
    <property type="match status" value="1"/>
</dbReference>